<proteinExistence type="predicted"/>
<dbReference type="Gene3D" id="3.10.20.90">
    <property type="entry name" value="Phosphatidylinositol 3-kinase Catalytic Subunit, Chain A, domain 1"/>
    <property type="match status" value="2"/>
</dbReference>
<dbReference type="PANTHER" id="PTHR47824">
    <property type="entry name" value="UBIQUITIN-LIKE DOMAIN-CONTAINING PROTEIN"/>
    <property type="match status" value="1"/>
</dbReference>
<evidence type="ECO:0000313" key="2">
    <source>
        <dbReference type="EMBL" id="KAJ8304723.1"/>
    </source>
</evidence>
<gene>
    <name evidence="2" type="ORF">KUTeg_018306</name>
</gene>
<sequence length="613" mass="68926">MASPCVDVYIKLPSGRTSTLNLLPSDKVSRILDHLAKEEKVPATRVRLKYQGKVLDKTKTIGYLGVCAETILKGEEMLSSFQTNGRNVEVVFSFDTTGSMACYLDQVRQKLKETCRRLLRDIQSIRIGLIAHGDYCDYDNYVTKYIDLTSDVDQLVSFAKDVSTTGGGDTPECYEWVLKKAQQLDWSEDSAKALVVIGDCEPHPPSYTDQNIDWHAELDVLKGMEVKVYGVHCGGPCLASQFYMELAEQSDGCYLNLKHFNLITDMFLGVCYKEADPGQLDAFTEELKQEGRLTEDTKAIIEKLEEMASPCVDVYIKLPSGRTSTLNLLPSDKVSRILDHLAKEEKVPATRVRLKYQGKVLDKTKTIGYLGVCAETILKGEVIVPKDITVYAKIGLIAHGDYCDYTNYVIRYIDLTSDVDQLVSFAKGVSAIAGGDPPECYEWVLKKAQQLDWSEDSAKALVVIGDFYPHPPSYTDQKIDWHADLDVLKGIGVKAYGVHCGGPCLASQFYMELAEQSDGCYLNLKHFNLITDMFLGEELQQEGKLKEDTKAIIEKVNESKEVKDKKIKEAPKRYLSESWWDFNNDNGKPRYKYIQSSDTWEPINNNKSCKTSI</sequence>
<dbReference type="Proteomes" id="UP001217089">
    <property type="component" value="Unassembled WGS sequence"/>
</dbReference>
<evidence type="ECO:0000313" key="3">
    <source>
        <dbReference type="Proteomes" id="UP001217089"/>
    </source>
</evidence>
<dbReference type="PROSITE" id="PS50053">
    <property type="entry name" value="UBIQUITIN_2"/>
    <property type="match status" value="2"/>
</dbReference>
<dbReference type="InterPro" id="IPR036465">
    <property type="entry name" value="vWFA_dom_sf"/>
</dbReference>
<accession>A0ABQ9ENA8</accession>
<feature type="domain" description="Ubiquitin-like" evidence="1">
    <location>
        <begin position="6"/>
        <end position="66"/>
    </location>
</feature>
<organism evidence="2 3">
    <name type="scientific">Tegillarca granosa</name>
    <name type="common">Malaysian cockle</name>
    <name type="synonym">Anadara granosa</name>
    <dbReference type="NCBI Taxonomy" id="220873"/>
    <lineage>
        <taxon>Eukaryota</taxon>
        <taxon>Metazoa</taxon>
        <taxon>Spiralia</taxon>
        <taxon>Lophotrochozoa</taxon>
        <taxon>Mollusca</taxon>
        <taxon>Bivalvia</taxon>
        <taxon>Autobranchia</taxon>
        <taxon>Pteriomorphia</taxon>
        <taxon>Arcoida</taxon>
        <taxon>Arcoidea</taxon>
        <taxon>Arcidae</taxon>
        <taxon>Tegillarca</taxon>
    </lineage>
</organism>
<protein>
    <recommendedName>
        <fullName evidence="1">Ubiquitin-like domain-containing protein</fullName>
    </recommendedName>
</protein>
<reference evidence="2 3" key="1">
    <citation type="submission" date="2022-12" db="EMBL/GenBank/DDBJ databases">
        <title>Chromosome-level genome of Tegillarca granosa.</title>
        <authorList>
            <person name="Kim J."/>
        </authorList>
    </citation>
    <scope>NUCLEOTIDE SEQUENCE [LARGE SCALE GENOMIC DNA]</scope>
    <source>
        <strain evidence="2">Teg-2019</strain>
        <tissue evidence="2">Adductor muscle</tissue>
    </source>
</reference>
<dbReference type="SUPFAM" id="SSF53300">
    <property type="entry name" value="vWA-like"/>
    <property type="match status" value="2"/>
</dbReference>
<dbReference type="SMART" id="SM00213">
    <property type="entry name" value="UBQ"/>
    <property type="match status" value="2"/>
</dbReference>
<dbReference type="CDD" id="cd17039">
    <property type="entry name" value="Ubl_ubiquitin_like"/>
    <property type="match status" value="2"/>
</dbReference>
<dbReference type="SUPFAM" id="SSF54236">
    <property type="entry name" value="Ubiquitin-like"/>
    <property type="match status" value="2"/>
</dbReference>
<dbReference type="CDD" id="cd00198">
    <property type="entry name" value="vWFA"/>
    <property type="match status" value="1"/>
</dbReference>
<dbReference type="PANTHER" id="PTHR47824:SF3">
    <property type="entry name" value="UBIQUITIN-LIKE DOMAIN-CONTAINING PROTEIN"/>
    <property type="match status" value="1"/>
</dbReference>
<comment type="caution">
    <text evidence="2">The sequence shown here is derived from an EMBL/GenBank/DDBJ whole genome shotgun (WGS) entry which is preliminary data.</text>
</comment>
<dbReference type="InterPro" id="IPR000626">
    <property type="entry name" value="Ubiquitin-like_dom"/>
</dbReference>
<feature type="non-terminal residue" evidence="2">
    <location>
        <position position="613"/>
    </location>
</feature>
<evidence type="ECO:0000259" key="1">
    <source>
        <dbReference type="PROSITE" id="PS50053"/>
    </source>
</evidence>
<dbReference type="EMBL" id="JARBDR010000903">
    <property type="protein sequence ID" value="KAJ8304723.1"/>
    <property type="molecule type" value="Genomic_DNA"/>
</dbReference>
<feature type="domain" description="Ubiquitin-like" evidence="1">
    <location>
        <begin position="312"/>
        <end position="372"/>
    </location>
</feature>
<name>A0ABQ9ENA8_TEGGR</name>
<dbReference type="Pfam" id="PF00240">
    <property type="entry name" value="ubiquitin"/>
    <property type="match status" value="2"/>
</dbReference>
<dbReference type="Gene3D" id="3.40.50.410">
    <property type="entry name" value="von Willebrand factor, type A domain"/>
    <property type="match status" value="2"/>
</dbReference>
<dbReference type="InterPro" id="IPR029071">
    <property type="entry name" value="Ubiquitin-like_domsf"/>
</dbReference>
<keyword evidence="3" id="KW-1185">Reference proteome</keyword>